<name>A0A382M5A0_9ZZZZ</name>
<sequence length="123" mass="14163">METVMKKNSRGESALKKEQRLKAAGVPESSIVIIYEYWLEVLRPGRTRVPTLDAKRRLKVASAIADYGIEDCKRAIDGCAASDFHMGRNKANKRYDDLELIFRDQDHVERFLGYTNQELQGDW</sequence>
<dbReference type="AlphaFoldDB" id="A0A382M5A0"/>
<organism evidence="1">
    <name type="scientific">marine metagenome</name>
    <dbReference type="NCBI Taxonomy" id="408172"/>
    <lineage>
        <taxon>unclassified sequences</taxon>
        <taxon>metagenomes</taxon>
        <taxon>ecological metagenomes</taxon>
    </lineage>
</organism>
<reference evidence="1" key="1">
    <citation type="submission" date="2018-05" db="EMBL/GenBank/DDBJ databases">
        <authorList>
            <person name="Lanie J.A."/>
            <person name="Ng W.-L."/>
            <person name="Kazmierczak K.M."/>
            <person name="Andrzejewski T.M."/>
            <person name="Davidsen T.M."/>
            <person name="Wayne K.J."/>
            <person name="Tettelin H."/>
            <person name="Glass J.I."/>
            <person name="Rusch D."/>
            <person name="Podicherti R."/>
            <person name="Tsui H.-C.T."/>
            <person name="Winkler M.E."/>
        </authorList>
    </citation>
    <scope>NUCLEOTIDE SEQUENCE</scope>
</reference>
<dbReference type="EMBL" id="UINC01090436">
    <property type="protein sequence ID" value="SVC42381.1"/>
    <property type="molecule type" value="Genomic_DNA"/>
</dbReference>
<accession>A0A382M5A0</accession>
<evidence type="ECO:0000313" key="1">
    <source>
        <dbReference type="EMBL" id="SVC42381.1"/>
    </source>
</evidence>
<gene>
    <name evidence="1" type="ORF">METZ01_LOCUS295235</name>
</gene>
<proteinExistence type="predicted"/>
<protein>
    <submittedName>
        <fullName evidence="1">Uncharacterized protein</fullName>
    </submittedName>
</protein>